<evidence type="ECO:0000256" key="2">
    <source>
        <dbReference type="ARBA" id="ARBA00022576"/>
    </source>
</evidence>
<evidence type="ECO:0000259" key="5">
    <source>
        <dbReference type="Pfam" id="PF00155"/>
    </source>
</evidence>
<dbReference type="GO" id="GO:0008483">
    <property type="term" value="F:transaminase activity"/>
    <property type="evidence" value="ECO:0007669"/>
    <property type="project" value="UniProtKB-KW"/>
</dbReference>
<evidence type="ECO:0000313" key="7">
    <source>
        <dbReference type="Proteomes" id="UP000233256"/>
    </source>
</evidence>
<sequence length="391" mass="43480">MSIKLSERVRTLKPYVFSSLDEKKADLAARGIQVIDLGIGDPDIPTCNTVIKSLKRECMNPKTHRYPSYQGRLDFREAVADYYSARFGVHIDPVTQVMSLIGSKEGLFHAPLAFVDPGDYALVPDPCYPIYETAVKFAGGLVHTMPLLEEKGYLPDLDAIPEDVCRRAAIMFLNYPNNPTAAIAPPEFLDKAIEFCKKHEILMIYDNAYSEIYSGNRRNAPVSPLSRPGGMDVCLEMGSLSKPFSMTGWRVGYALGNAEAVRGLLQVKKNVDSGVFEAIQLSAIRALQDCQDEMRHNNDIYTGRKEEFARIISEAGWNIPVSDSTFYLWTRVPEGDDDVAWCEKLIAQANVVCAPGSGFGEFGKGYLRFAMTVPLELVQKAAEKIVVMLNR</sequence>
<accession>A0A2N1PJ59</accession>
<organism evidence="6 7">
    <name type="scientific">Candidatus Wallbacteria bacterium HGW-Wallbacteria-1</name>
    <dbReference type="NCBI Taxonomy" id="2013854"/>
    <lineage>
        <taxon>Bacteria</taxon>
        <taxon>Candidatus Walliibacteriota</taxon>
    </lineage>
</organism>
<dbReference type="PROSITE" id="PS00105">
    <property type="entry name" value="AA_TRANSFER_CLASS_1"/>
    <property type="match status" value="1"/>
</dbReference>
<dbReference type="GO" id="GO:0030170">
    <property type="term" value="F:pyridoxal phosphate binding"/>
    <property type="evidence" value="ECO:0007669"/>
    <property type="project" value="InterPro"/>
</dbReference>
<keyword evidence="2 4" id="KW-0032">Aminotransferase</keyword>
<dbReference type="CDD" id="cd00609">
    <property type="entry name" value="AAT_like"/>
    <property type="match status" value="1"/>
</dbReference>
<dbReference type="InterPro" id="IPR015422">
    <property type="entry name" value="PyrdxlP-dep_Trfase_small"/>
</dbReference>
<dbReference type="Gene3D" id="3.90.1150.10">
    <property type="entry name" value="Aspartate Aminotransferase, domain 1"/>
    <property type="match status" value="1"/>
</dbReference>
<dbReference type="PANTHER" id="PTHR42832:SF3">
    <property type="entry name" value="L-GLUTAMINE--4-(METHYLSULFANYL)-2-OXOBUTANOATE AMINOTRANSFERASE"/>
    <property type="match status" value="1"/>
</dbReference>
<comment type="caution">
    <text evidence="6">The sequence shown here is derived from an EMBL/GenBank/DDBJ whole genome shotgun (WGS) entry which is preliminary data.</text>
</comment>
<dbReference type="Proteomes" id="UP000233256">
    <property type="component" value="Unassembled WGS sequence"/>
</dbReference>
<evidence type="ECO:0000256" key="3">
    <source>
        <dbReference type="ARBA" id="ARBA00022679"/>
    </source>
</evidence>
<protein>
    <recommendedName>
        <fullName evidence="4">Aminotransferase</fullName>
        <ecNumber evidence="4">2.6.1.-</ecNumber>
    </recommendedName>
</protein>
<name>A0A2N1PJ59_9BACT</name>
<evidence type="ECO:0000313" key="6">
    <source>
        <dbReference type="EMBL" id="PKK88388.1"/>
    </source>
</evidence>
<dbReference type="AlphaFoldDB" id="A0A2N1PJ59"/>
<dbReference type="InterPro" id="IPR004839">
    <property type="entry name" value="Aminotransferase_I/II_large"/>
</dbReference>
<dbReference type="InterPro" id="IPR004838">
    <property type="entry name" value="NHTrfase_class1_PyrdxlP-BS"/>
</dbReference>
<reference evidence="6 7" key="1">
    <citation type="journal article" date="2017" name="ISME J.">
        <title>Potential for microbial H2 and metal transformations associated with novel bacteria and archaea in deep terrestrial subsurface sediments.</title>
        <authorList>
            <person name="Hernsdorf A.W."/>
            <person name="Amano Y."/>
            <person name="Miyakawa K."/>
            <person name="Ise K."/>
            <person name="Suzuki Y."/>
            <person name="Anantharaman K."/>
            <person name="Probst A."/>
            <person name="Burstein D."/>
            <person name="Thomas B.C."/>
            <person name="Banfield J.F."/>
        </authorList>
    </citation>
    <scope>NUCLEOTIDE SEQUENCE [LARGE SCALE GENOMIC DNA]</scope>
    <source>
        <strain evidence="6">HGW-Wallbacteria-1</strain>
    </source>
</reference>
<dbReference type="Pfam" id="PF00155">
    <property type="entry name" value="Aminotran_1_2"/>
    <property type="match status" value="1"/>
</dbReference>
<proteinExistence type="inferred from homology"/>
<dbReference type="Gene3D" id="3.40.640.10">
    <property type="entry name" value="Type I PLP-dependent aspartate aminotransferase-like (Major domain)"/>
    <property type="match status" value="1"/>
</dbReference>
<dbReference type="EC" id="2.6.1.-" evidence="4"/>
<comment type="cofactor">
    <cofactor evidence="1 4">
        <name>pyridoxal 5'-phosphate</name>
        <dbReference type="ChEBI" id="CHEBI:597326"/>
    </cofactor>
</comment>
<dbReference type="PANTHER" id="PTHR42832">
    <property type="entry name" value="AMINO ACID AMINOTRANSFERASE"/>
    <property type="match status" value="1"/>
</dbReference>
<dbReference type="InterPro" id="IPR015424">
    <property type="entry name" value="PyrdxlP-dep_Trfase"/>
</dbReference>
<evidence type="ECO:0000256" key="1">
    <source>
        <dbReference type="ARBA" id="ARBA00001933"/>
    </source>
</evidence>
<dbReference type="InterPro" id="IPR015421">
    <property type="entry name" value="PyrdxlP-dep_Trfase_major"/>
</dbReference>
<feature type="domain" description="Aminotransferase class I/classII large" evidence="5">
    <location>
        <begin position="33"/>
        <end position="385"/>
    </location>
</feature>
<evidence type="ECO:0000256" key="4">
    <source>
        <dbReference type="RuleBase" id="RU000481"/>
    </source>
</evidence>
<gene>
    <name evidence="6" type="ORF">CVV64_19065</name>
</gene>
<keyword evidence="3 4" id="KW-0808">Transferase</keyword>
<dbReference type="EMBL" id="PGXC01000049">
    <property type="protein sequence ID" value="PKK88388.1"/>
    <property type="molecule type" value="Genomic_DNA"/>
</dbReference>
<comment type="similarity">
    <text evidence="4">Belongs to the class-I pyridoxal-phosphate-dependent aminotransferase family.</text>
</comment>
<dbReference type="SUPFAM" id="SSF53383">
    <property type="entry name" value="PLP-dependent transferases"/>
    <property type="match status" value="1"/>
</dbReference>
<dbReference type="InterPro" id="IPR050881">
    <property type="entry name" value="LL-DAP_aminotransferase"/>
</dbReference>